<dbReference type="EMBL" id="MT078988">
    <property type="protein sequence ID" value="QIG62133.1"/>
    <property type="molecule type" value="Genomic_DNA"/>
</dbReference>
<evidence type="ECO:0000313" key="2">
    <source>
        <dbReference type="Proteomes" id="UP000503550"/>
    </source>
</evidence>
<protein>
    <submittedName>
        <fullName evidence="1">Uncharacterized protein</fullName>
    </submittedName>
</protein>
<keyword evidence="2" id="KW-1185">Reference proteome</keyword>
<organism evidence="1 2">
    <name type="scientific">Salmonella phage P46FS4</name>
    <dbReference type="NCBI Taxonomy" id="2712940"/>
    <lineage>
        <taxon>Viruses</taxon>
        <taxon>Duplodnaviria</taxon>
        <taxon>Heunggongvirae</taxon>
        <taxon>Uroviricota</taxon>
        <taxon>Caudoviricetes</taxon>
        <taxon>Pantevenvirales</taxon>
        <taxon>Ackermannviridae</taxon>
        <taxon>Aglimvirinae</taxon>
        <taxon>Agtrevirus</taxon>
        <taxon>Agtrevirus P46FS4</taxon>
    </lineage>
</organism>
<reference evidence="1 2" key="1">
    <citation type="submission" date="2020-02" db="EMBL/GenBank/DDBJ databases">
        <authorList>
            <person name="Tan Y."/>
            <person name="Ma J."/>
            <person name="Li D."/>
            <person name="Gao L."/>
        </authorList>
    </citation>
    <scope>NUCLEOTIDE SEQUENCE [LARGE SCALE GENOMIC DNA]</scope>
    <source>
        <strain evidence="1 2">Salmonella sp.</strain>
    </source>
</reference>
<accession>A0A6G6XUG2</accession>
<gene>
    <name evidence="1" type="ORF">P46FS4_67</name>
</gene>
<dbReference type="Proteomes" id="UP000503550">
    <property type="component" value="Segment"/>
</dbReference>
<proteinExistence type="predicted"/>
<name>A0A6G6XUG2_9CAUD</name>
<evidence type="ECO:0000313" key="1">
    <source>
        <dbReference type="EMBL" id="QIG62133.1"/>
    </source>
</evidence>
<sequence length="89" mass="9902">MNTKTVIVWGVGMGRCCPHKTITFTQDDRVEISRIETAEAPVGDSMTRTPVSRVQVLRPAVEVICEDCGQRGTMMLEENSDEEIVVKGY</sequence>